<proteinExistence type="predicted"/>
<evidence type="ECO:0000313" key="2">
    <source>
        <dbReference type="Proteomes" id="UP000655225"/>
    </source>
</evidence>
<gene>
    <name evidence="1" type="ORF">HHK36_010515</name>
</gene>
<organism evidence="1 2">
    <name type="scientific">Tetracentron sinense</name>
    <name type="common">Spur-leaf</name>
    <dbReference type="NCBI Taxonomy" id="13715"/>
    <lineage>
        <taxon>Eukaryota</taxon>
        <taxon>Viridiplantae</taxon>
        <taxon>Streptophyta</taxon>
        <taxon>Embryophyta</taxon>
        <taxon>Tracheophyta</taxon>
        <taxon>Spermatophyta</taxon>
        <taxon>Magnoliopsida</taxon>
        <taxon>Trochodendrales</taxon>
        <taxon>Trochodendraceae</taxon>
        <taxon>Tetracentron</taxon>
    </lineage>
</organism>
<dbReference type="EMBL" id="JABCRI010000006">
    <property type="protein sequence ID" value="KAF8405608.1"/>
    <property type="molecule type" value="Genomic_DNA"/>
</dbReference>
<sequence length="114" mass="12642">MVESKVSKNVLRFFYALDYKLDNELLRVGFGFHFQREHSETWVNKMLKLHATDEADTWNTIGPSVLPPHPPTLILKLLLQCRLFAPAFVETGVSTGVVATAAVSLISDGGGRTL</sequence>
<keyword evidence="2" id="KW-1185">Reference proteome</keyword>
<protein>
    <submittedName>
        <fullName evidence="1">Uncharacterized protein</fullName>
    </submittedName>
</protein>
<accession>A0A834ZI64</accession>
<comment type="caution">
    <text evidence="1">The sequence shown here is derived from an EMBL/GenBank/DDBJ whole genome shotgun (WGS) entry which is preliminary data.</text>
</comment>
<dbReference type="Proteomes" id="UP000655225">
    <property type="component" value="Unassembled WGS sequence"/>
</dbReference>
<dbReference type="AlphaFoldDB" id="A0A834ZI64"/>
<dbReference type="OrthoDB" id="2015832at2759"/>
<evidence type="ECO:0000313" key="1">
    <source>
        <dbReference type="EMBL" id="KAF8405608.1"/>
    </source>
</evidence>
<reference evidence="1 2" key="1">
    <citation type="submission" date="2020-04" db="EMBL/GenBank/DDBJ databases">
        <title>Plant Genome Project.</title>
        <authorList>
            <person name="Zhang R.-G."/>
        </authorList>
    </citation>
    <scope>NUCLEOTIDE SEQUENCE [LARGE SCALE GENOMIC DNA]</scope>
    <source>
        <strain evidence="1">YNK0</strain>
        <tissue evidence="1">Leaf</tissue>
    </source>
</reference>
<name>A0A834ZI64_TETSI</name>